<proteinExistence type="predicted"/>
<dbReference type="GO" id="GO:0016779">
    <property type="term" value="F:nucleotidyltransferase activity"/>
    <property type="evidence" value="ECO:0007669"/>
    <property type="project" value="UniProtKB-KW"/>
</dbReference>
<dbReference type="EC" id="2.7.7.-" evidence="1"/>
<dbReference type="PANTHER" id="PTHR21485:SF6">
    <property type="entry name" value="N-ACYLNEURAMINATE CYTIDYLYLTRANSFERASE-RELATED"/>
    <property type="match status" value="1"/>
</dbReference>
<keyword evidence="1" id="KW-0548">Nucleotidyltransferase</keyword>
<dbReference type="Pfam" id="PF02348">
    <property type="entry name" value="CTP_transf_3"/>
    <property type="match status" value="1"/>
</dbReference>
<dbReference type="Proteomes" id="UP001279642">
    <property type="component" value="Unassembled WGS sequence"/>
</dbReference>
<reference evidence="1 2" key="1">
    <citation type="journal article" date="2016" name="Antonie Van Leeuwenhoek">
        <title>Dongia soli sp. nov., isolated from soil from Dokdo, Korea.</title>
        <authorList>
            <person name="Kim D.U."/>
            <person name="Lee H."/>
            <person name="Kim H."/>
            <person name="Kim S.G."/>
            <person name="Ka J.O."/>
        </authorList>
    </citation>
    <scope>NUCLEOTIDE SEQUENCE [LARGE SCALE GENOMIC DNA]</scope>
    <source>
        <strain evidence="1 2">D78</strain>
    </source>
</reference>
<protein>
    <submittedName>
        <fullName evidence="1">Acylneuraminate cytidylyltransferase family protein</fullName>
        <ecNumber evidence="1">2.7.7.-</ecNumber>
    </submittedName>
</protein>
<dbReference type="InterPro" id="IPR029044">
    <property type="entry name" value="Nucleotide-diphossugar_trans"/>
</dbReference>
<keyword evidence="1" id="KW-0808">Transferase</keyword>
<accession>A0ABU5EAR4</accession>
<evidence type="ECO:0000313" key="1">
    <source>
        <dbReference type="EMBL" id="MDY0883241.1"/>
    </source>
</evidence>
<dbReference type="InterPro" id="IPR003329">
    <property type="entry name" value="Cytidylyl_trans"/>
</dbReference>
<dbReference type="InterPro" id="IPR050793">
    <property type="entry name" value="CMP-NeuNAc_synthase"/>
</dbReference>
<gene>
    <name evidence="1" type="ORF">SMD27_10330</name>
</gene>
<dbReference type="PANTHER" id="PTHR21485">
    <property type="entry name" value="HAD SUPERFAMILY MEMBERS CMAS AND KDSC"/>
    <property type="match status" value="1"/>
</dbReference>
<dbReference type="CDD" id="cd02513">
    <property type="entry name" value="CMP-NeuAc_Synthase"/>
    <property type="match status" value="1"/>
</dbReference>
<dbReference type="EMBL" id="JAXCLW010000002">
    <property type="protein sequence ID" value="MDY0883241.1"/>
    <property type="molecule type" value="Genomic_DNA"/>
</dbReference>
<dbReference type="RefSeq" id="WP_320508282.1">
    <property type="nucleotide sequence ID" value="NZ_JAXCLW010000002.1"/>
</dbReference>
<dbReference type="Gene3D" id="3.90.550.10">
    <property type="entry name" value="Spore Coat Polysaccharide Biosynthesis Protein SpsA, Chain A"/>
    <property type="match status" value="1"/>
</dbReference>
<organism evidence="1 2">
    <name type="scientific">Dongia soli</name>
    <dbReference type="NCBI Taxonomy" id="600628"/>
    <lineage>
        <taxon>Bacteria</taxon>
        <taxon>Pseudomonadati</taxon>
        <taxon>Pseudomonadota</taxon>
        <taxon>Alphaproteobacteria</taxon>
        <taxon>Rhodospirillales</taxon>
        <taxon>Dongiaceae</taxon>
        <taxon>Dongia</taxon>
    </lineage>
</organism>
<dbReference type="SUPFAM" id="SSF53448">
    <property type="entry name" value="Nucleotide-diphospho-sugar transferases"/>
    <property type="match status" value="1"/>
</dbReference>
<sequence length="234" mass="25807">MVASGMIAVIPARGGSKRIPRKNIVDFCGKPLIAWTIEAALQSDIFDMVLVSTDDEDIADISRHYGAQVPFLRRASADDISPVSLATLDALDQLAERCRASYDIVMQLMPNCPLRTASDILAAKNHFDARQADFQLSCFQYSLANPFWAVTLDSEGNPSALFPEAFKSRSQDLPKLYCPTGAIWIARSEPLKKAATFYGPGHRFFELSWRAAIDIDTEDDLTLARAVAQTSFAK</sequence>
<evidence type="ECO:0000313" key="2">
    <source>
        <dbReference type="Proteomes" id="UP001279642"/>
    </source>
</evidence>
<comment type="caution">
    <text evidence="1">The sequence shown here is derived from an EMBL/GenBank/DDBJ whole genome shotgun (WGS) entry which is preliminary data.</text>
</comment>
<keyword evidence="2" id="KW-1185">Reference proteome</keyword>
<name>A0ABU5EAR4_9PROT</name>